<dbReference type="SUPFAM" id="SSF50998">
    <property type="entry name" value="Quinoprotein alcohol dehydrogenase-like"/>
    <property type="match status" value="1"/>
</dbReference>
<evidence type="ECO:0000259" key="7">
    <source>
        <dbReference type="Pfam" id="PF05567"/>
    </source>
</evidence>
<evidence type="ECO:0000313" key="9">
    <source>
        <dbReference type="Proteomes" id="UP000462066"/>
    </source>
</evidence>
<evidence type="ECO:0000256" key="4">
    <source>
        <dbReference type="ARBA" id="ARBA00022723"/>
    </source>
</evidence>
<organism evidence="8 9">
    <name type="scientific">Pseudoxanthomonas broegbernensis</name>
    <dbReference type="NCBI Taxonomy" id="83619"/>
    <lineage>
        <taxon>Bacteria</taxon>
        <taxon>Pseudomonadati</taxon>
        <taxon>Pseudomonadota</taxon>
        <taxon>Gammaproteobacteria</taxon>
        <taxon>Lysobacterales</taxon>
        <taxon>Lysobacteraceae</taxon>
        <taxon>Pseudoxanthomonas</taxon>
    </lineage>
</organism>
<dbReference type="Proteomes" id="UP000462066">
    <property type="component" value="Unassembled WGS sequence"/>
</dbReference>
<reference evidence="8 9" key="1">
    <citation type="submission" date="2017-10" db="EMBL/GenBank/DDBJ databases">
        <title>Whole genome sequencing of Pseudoxanthomonas broegbernensis DSM 12573(T).</title>
        <authorList>
            <person name="Kumar S."/>
            <person name="Bansal K."/>
            <person name="Kaur A."/>
            <person name="Patil P."/>
            <person name="Sharma S."/>
            <person name="Patil P.B."/>
        </authorList>
    </citation>
    <scope>NUCLEOTIDE SEQUENCE [LARGE SCALE GENOMIC DNA]</scope>
    <source>
        <strain evidence="8 9">DSM 12573</strain>
    </source>
</reference>
<keyword evidence="6" id="KW-0281">Fimbrium</keyword>
<evidence type="ECO:0000313" key="8">
    <source>
        <dbReference type="EMBL" id="KAF1686198.1"/>
    </source>
</evidence>
<comment type="subcellular location">
    <subcellularLocation>
        <location evidence="1">Fimbrium</location>
    </subcellularLocation>
</comment>
<accession>A0A7V8K769</accession>
<gene>
    <name evidence="8" type="ORF">B1992_09510</name>
</gene>
<protein>
    <submittedName>
        <fullName evidence="8">Pilus assembly protein PilC</fullName>
    </submittedName>
</protein>
<name>A0A7V8K769_9GAMM</name>
<evidence type="ECO:0000256" key="1">
    <source>
        <dbReference type="ARBA" id="ARBA00004561"/>
    </source>
</evidence>
<comment type="similarity">
    <text evidence="2">Belongs to the PilY1 family.</text>
</comment>
<proteinExistence type="inferred from homology"/>
<dbReference type="InterPro" id="IPR011047">
    <property type="entry name" value="Quinoprotein_ADH-like_sf"/>
</dbReference>
<evidence type="ECO:0000256" key="5">
    <source>
        <dbReference type="ARBA" id="ARBA00022837"/>
    </source>
</evidence>
<keyword evidence="9" id="KW-1185">Reference proteome</keyword>
<evidence type="ECO:0000256" key="2">
    <source>
        <dbReference type="ARBA" id="ARBA00008387"/>
    </source>
</evidence>
<evidence type="ECO:0000256" key="6">
    <source>
        <dbReference type="ARBA" id="ARBA00023263"/>
    </source>
</evidence>
<keyword evidence="3" id="KW-1029">Fimbrium biogenesis</keyword>
<dbReference type="GO" id="GO:0009289">
    <property type="term" value="C:pilus"/>
    <property type="evidence" value="ECO:0007669"/>
    <property type="project" value="UniProtKB-SubCell"/>
</dbReference>
<dbReference type="InterPro" id="IPR008707">
    <property type="entry name" value="B-propeller_PilY1"/>
</dbReference>
<dbReference type="Pfam" id="PF05567">
    <property type="entry name" value="T4P_PilY1"/>
    <property type="match status" value="1"/>
</dbReference>
<feature type="domain" description="PilY1 beta-propeller" evidence="7">
    <location>
        <begin position="972"/>
        <end position="1337"/>
    </location>
</feature>
<dbReference type="GO" id="GO:0046872">
    <property type="term" value="F:metal ion binding"/>
    <property type="evidence" value="ECO:0007669"/>
    <property type="project" value="UniProtKB-KW"/>
</dbReference>
<dbReference type="EMBL" id="MWIP01000008">
    <property type="protein sequence ID" value="KAF1686198.1"/>
    <property type="molecule type" value="Genomic_DNA"/>
</dbReference>
<comment type="caution">
    <text evidence="8">The sequence shown here is derived from an EMBL/GenBank/DDBJ whole genome shotgun (WGS) entry which is preliminary data.</text>
</comment>
<sequence>MLSLSAAVGDYDIAQKPLYQGAAEPPLMMMVMSRDERLFTKAYSDYTDLDEDGTIDTTYTDKFDYAGYFDSFLCYEYASNQFRAVAKAEGANNHTCPGARWSGNFLNWTTMSRLDIVRHVLYGGTRSTDAATTVLERAHIPNDLHAWVKIYNDNGDFTPNSGTRSYCNSSTGADSAPIMRMATGAYSEWSSTSLYQCRTGRTAEGEPSSATDYNVRVQVCAGNNTDLHETNCRRYGTSAYKPVGLLQEYGESGSLRFGLISGSYSAPRSGGVLRRNIGRFSGNGSGCNDGNEVDLATGRFCKAAGAEGIVNTLDRFKLTQWSGWSSEILWNDCNTWGILNRQGQGGRDNLNNPGNNGQTCSAWGNPVAEMYAEALRYIAGQTRTDGFNVSGDLTGLPTGLAWKDPYKPAASGGGGNSYCASCNILLLSSSYPTFDSDEIPAAAGINAATATDAVGVAEGISGSYVVGGVGATPKGSSIATHSYLCSAKNVSGLSLVRGICPDIPSMEGSYLLAGLAHKANTTDVRSSNVPTGRPAGYRNTVTTYAVALADNLPKFEIPIGDGTVGLAPLCQSNSSGTAVATDSGWGSCFLGSVGIGPKTSTFGTRYTYGRPLAADSRSGSFSLVWEDSLYGSDFDNDVVTMITYCVGDTCDADHNPNNNGSYTGKEICWRAPTSGVCGTNRRPTVAADEALIRIENLSAYAGYTLLTGFMLSGSDNDGVHRLTRVPGNDSFKSILSGQDDPPASWTAPTVMKVKLGTSSAKQLESPLWYAAKYGGFKDANNNGLPDPGEWDSKKAGVPDNYFFARNPSKLKREIEDIFRAAVLEGATTAGGGAGSRIGDGSVTVEVGFQPGPEDNPGDWTGYLRALEVTALGGQGSVVWEASSKIPAPDARDIFMVTRSTTVNAAGTVTQAVQASPFLATNLPGANNAARLQALGVPTPVPTWLGASPTPGNLVNYLRGQPVTGYRNRSSLLGDIVNSQPEIVTPQDDFGYGYWSYAASGAPEWRAGLGGGYRDFLAAKRTAGRRMIYVGANDGMLHAFDAAQGSGGGAEEFAFIPNGSLRHMYELANPNYDHRYFVDGPITVGDASFSGSGAGDWRTVLVGTTGAGGAGIAAGASARGFGSVYALDVTNPGSFDASKVLWELNAQTDDDLGFALGKPAIVPVAGAGADAAPRWVAIFGNGPNSANGAPVLYVVDLATGAVLSRLKPTSSTYASQNGLMSVAPVAVYNSEGLVDTVYAGDLQGNLWKFDLRSGTPSSWLVAFGGAPLFQAVYDGQPQPITGGIEVSSGPGGGVSVFFGTGRYFTQGDNTTSSVQSFYGIWDNLSSTPVGTRDSLVSQGQEAQGISNGYNTRGVGPLPPNPVNYGTHHGWYVDLLVEGEAAGERFIGTPTLQSGKVVFTTYVPASAICSAGGGVNWMYALDLLNGTGSMAGISLTPGGEAVCTDNCGAISLNKEDAPQAPVTGTNVFVPKLTGCDPADPACTVDELIAAEQCSFVLRAAGADPLYLPRPCGRQSWRQVR</sequence>
<keyword evidence="5" id="KW-0106">Calcium</keyword>
<keyword evidence="4" id="KW-0479">Metal-binding</keyword>
<evidence type="ECO:0000256" key="3">
    <source>
        <dbReference type="ARBA" id="ARBA00022558"/>
    </source>
</evidence>